<protein>
    <recommendedName>
        <fullName evidence="4">DUF222 domain-containing protein</fullName>
    </recommendedName>
</protein>
<organism evidence="2 3">
    <name type="scientific">Pseudonocardia xishanensis</name>
    <dbReference type="NCBI Taxonomy" id="630995"/>
    <lineage>
        <taxon>Bacteria</taxon>
        <taxon>Bacillati</taxon>
        <taxon>Actinomycetota</taxon>
        <taxon>Actinomycetes</taxon>
        <taxon>Pseudonocardiales</taxon>
        <taxon>Pseudonocardiaceae</taxon>
        <taxon>Pseudonocardia</taxon>
    </lineage>
</organism>
<evidence type="ECO:0000256" key="1">
    <source>
        <dbReference type="SAM" id="MobiDB-lite"/>
    </source>
</evidence>
<name>A0ABP8RF44_9PSEU</name>
<dbReference type="EMBL" id="BAABGT010000005">
    <property type="protein sequence ID" value="GAA4536526.1"/>
    <property type="molecule type" value="Genomic_DNA"/>
</dbReference>
<feature type="compositionally biased region" description="Polar residues" evidence="1">
    <location>
        <begin position="1"/>
        <end position="12"/>
    </location>
</feature>
<evidence type="ECO:0000313" key="3">
    <source>
        <dbReference type="Proteomes" id="UP001501598"/>
    </source>
</evidence>
<feature type="region of interest" description="Disordered" evidence="1">
    <location>
        <begin position="1"/>
        <end position="27"/>
    </location>
</feature>
<keyword evidence="3" id="KW-1185">Reference proteome</keyword>
<gene>
    <name evidence="2" type="ORF">GCM10023175_03600</name>
</gene>
<proteinExistence type="predicted"/>
<evidence type="ECO:0008006" key="4">
    <source>
        <dbReference type="Google" id="ProtNLM"/>
    </source>
</evidence>
<feature type="region of interest" description="Disordered" evidence="1">
    <location>
        <begin position="113"/>
        <end position="142"/>
    </location>
</feature>
<comment type="caution">
    <text evidence="2">The sequence shown here is derived from an EMBL/GenBank/DDBJ whole genome shotgun (WGS) entry which is preliminary data.</text>
</comment>
<feature type="compositionally biased region" description="Basic and acidic residues" evidence="1">
    <location>
        <begin position="126"/>
        <end position="142"/>
    </location>
</feature>
<reference evidence="3" key="1">
    <citation type="journal article" date="2019" name="Int. J. Syst. Evol. Microbiol.">
        <title>The Global Catalogue of Microorganisms (GCM) 10K type strain sequencing project: providing services to taxonomists for standard genome sequencing and annotation.</title>
        <authorList>
            <consortium name="The Broad Institute Genomics Platform"/>
            <consortium name="The Broad Institute Genome Sequencing Center for Infectious Disease"/>
            <person name="Wu L."/>
            <person name="Ma J."/>
        </authorList>
    </citation>
    <scope>NUCLEOTIDE SEQUENCE [LARGE SCALE GENOMIC DNA]</scope>
    <source>
        <strain evidence="3">JCM 17906</strain>
    </source>
</reference>
<evidence type="ECO:0000313" key="2">
    <source>
        <dbReference type="EMBL" id="GAA4536526.1"/>
    </source>
</evidence>
<accession>A0ABP8RF44</accession>
<sequence>MAPATSRSSSSAGPPCPNNRPAQDTFQACSCRARRRSGSSRRYAARILLPGPRRELVDVYGRAVDLCRLALDIATAAGADHDPLARRRLLAATRHQNTVTALGVIPGVAEASSTQLAEDLDELDTLDPRDPDDPGDDTRRNN</sequence>
<dbReference type="Proteomes" id="UP001501598">
    <property type="component" value="Unassembled WGS sequence"/>
</dbReference>